<sequence length="146" mass="17088">MVNSNIRPPKQRREKKQKGKSKYYLADAGYGIQNGYCIQNGYITPYRGIQYHLKEFNDQGSEYVKELFNLRHSSLRIAIELVFRILKKQFCVLDTEPFWNFQTQVDIALACYIIHNHIMGVDPSDLLNQGLYKELELDLIIPTLTE</sequence>
<keyword evidence="11" id="KW-1185">Reference proteome</keyword>
<evidence type="ECO:0000256" key="3">
    <source>
        <dbReference type="ARBA" id="ARBA00006958"/>
    </source>
</evidence>
<evidence type="ECO:0000256" key="8">
    <source>
        <dbReference type="SAM" id="MobiDB-lite"/>
    </source>
</evidence>
<evidence type="ECO:0000256" key="5">
    <source>
        <dbReference type="ARBA" id="ARBA00022723"/>
    </source>
</evidence>
<dbReference type="EMBL" id="JARKNE010000008">
    <property type="protein sequence ID" value="KAK5811639.1"/>
    <property type="molecule type" value="Genomic_DNA"/>
</dbReference>
<organism evidence="10 11">
    <name type="scientific">Gossypium arboreum</name>
    <name type="common">Tree cotton</name>
    <name type="synonym">Gossypium nanking</name>
    <dbReference type="NCBI Taxonomy" id="29729"/>
    <lineage>
        <taxon>Eukaryota</taxon>
        <taxon>Viridiplantae</taxon>
        <taxon>Streptophyta</taxon>
        <taxon>Embryophyta</taxon>
        <taxon>Tracheophyta</taxon>
        <taxon>Spermatophyta</taxon>
        <taxon>Magnoliopsida</taxon>
        <taxon>eudicotyledons</taxon>
        <taxon>Gunneridae</taxon>
        <taxon>Pentapetalae</taxon>
        <taxon>rosids</taxon>
        <taxon>malvids</taxon>
        <taxon>Malvales</taxon>
        <taxon>Malvaceae</taxon>
        <taxon>Malvoideae</taxon>
        <taxon>Gossypium</taxon>
    </lineage>
</organism>
<dbReference type="PANTHER" id="PTHR22930">
    <property type="match status" value="1"/>
</dbReference>
<name>A0ABR0NZ73_GOSAR</name>
<dbReference type="PANTHER" id="PTHR22930:SF228">
    <property type="entry name" value="PROTEIN ALP1-LIKE"/>
    <property type="match status" value="1"/>
</dbReference>
<feature type="region of interest" description="Disordered" evidence="8">
    <location>
        <begin position="1"/>
        <end position="20"/>
    </location>
</feature>
<feature type="compositionally biased region" description="Basic residues" evidence="8">
    <location>
        <begin position="9"/>
        <end position="20"/>
    </location>
</feature>
<keyword evidence="7" id="KW-0539">Nucleus</keyword>
<gene>
    <name evidence="10" type="ORF">PVK06_026991</name>
</gene>
<evidence type="ECO:0000256" key="4">
    <source>
        <dbReference type="ARBA" id="ARBA00022722"/>
    </source>
</evidence>
<reference evidence="10 11" key="1">
    <citation type="submission" date="2023-03" db="EMBL/GenBank/DDBJ databases">
        <title>WGS of Gossypium arboreum.</title>
        <authorList>
            <person name="Yu D."/>
        </authorList>
    </citation>
    <scope>NUCLEOTIDE SEQUENCE [LARGE SCALE GENOMIC DNA]</scope>
    <source>
        <tissue evidence="10">Leaf</tissue>
    </source>
</reference>
<keyword evidence="4" id="KW-0540">Nuclease</keyword>
<evidence type="ECO:0000256" key="2">
    <source>
        <dbReference type="ARBA" id="ARBA00004123"/>
    </source>
</evidence>
<accession>A0ABR0NZ73</accession>
<evidence type="ECO:0000256" key="6">
    <source>
        <dbReference type="ARBA" id="ARBA00022801"/>
    </source>
</evidence>
<dbReference type="Proteomes" id="UP001358586">
    <property type="component" value="Chromosome 8"/>
</dbReference>
<evidence type="ECO:0000256" key="1">
    <source>
        <dbReference type="ARBA" id="ARBA00001968"/>
    </source>
</evidence>
<protein>
    <recommendedName>
        <fullName evidence="9">DDE Tnp4 domain-containing protein</fullName>
    </recommendedName>
</protein>
<dbReference type="InterPro" id="IPR027806">
    <property type="entry name" value="HARBI1_dom"/>
</dbReference>
<keyword evidence="6" id="KW-0378">Hydrolase</keyword>
<comment type="subcellular location">
    <subcellularLocation>
        <location evidence="2">Nucleus</location>
    </subcellularLocation>
</comment>
<evidence type="ECO:0000313" key="10">
    <source>
        <dbReference type="EMBL" id="KAK5811639.1"/>
    </source>
</evidence>
<feature type="domain" description="DDE Tnp4" evidence="9">
    <location>
        <begin position="20"/>
        <end position="116"/>
    </location>
</feature>
<comment type="similarity">
    <text evidence="3">Belongs to the HARBI1 family.</text>
</comment>
<keyword evidence="5" id="KW-0479">Metal-binding</keyword>
<evidence type="ECO:0000313" key="11">
    <source>
        <dbReference type="Proteomes" id="UP001358586"/>
    </source>
</evidence>
<evidence type="ECO:0000259" key="9">
    <source>
        <dbReference type="Pfam" id="PF13359"/>
    </source>
</evidence>
<dbReference type="Pfam" id="PF13359">
    <property type="entry name" value="DDE_Tnp_4"/>
    <property type="match status" value="1"/>
</dbReference>
<comment type="cofactor">
    <cofactor evidence="1">
        <name>a divalent metal cation</name>
        <dbReference type="ChEBI" id="CHEBI:60240"/>
    </cofactor>
</comment>
<comment type="caution">
    <text evidence="10">The sequence shown here is derived from an EMBL/GenBank/DDBJ whole genome shotgun (WGS) entry which is preliminary data.</text>
</comment>
<evidence type="ECO:0000256" key="7">
    <source>
        <dbReference type="ARBA" id="ARBA00023242"/>
    </source>
</evidence>
<proteinExistence type="inferred from homology"/>
<dbReference type="InterPro" id="IPR045249">
    <property type="entry name" value="HARBI1-like"/>
</dbReference>